<evidence type="ECO:0000256" key="1">
    <source>
        <dbReference type="ARBA" id="ARBA00004141"/>
    </source>
</evidence>
<dbReference type="GO" id="GO:0006123">
    <property type="term" value="P:mitochondrial electron transport, cytochrome c to oxygen"/>
    <property type="evidence" value="ECO:0007669"/>
    <property type="project" value="TreeGrafter"/>
</dbReference>
<dbReference type="PANTHER" id="PTHR11403">
    <property type="entry name" value="CYTOCHROME C OXIDASE SUBUNIT III"/>
    <property type="match status" value="1"/>
</dbReference>
<feature type="transmembrane region" description="Helical" evidence="9">
    <location>
        <begin position="196"/>
        <end position="219"/>
    </location>
</feature>
<dbReference type="FunFam" id="1.20.120.80:FF:000002">
    <property type="entry name" value="Cytochrome c oxidase subunit 3"/>
    <property type="match status" value="1"/>
</dbReference>
<feature type="transmembrane region" description="Helical" evidence="9">
    <location>
        <begin position="134"/>
        <end position="153"/>
    </location>
</feature>
<evidence type="ECO:0000256" key="8">
    <source>
        <dbReference type="RuleBase" id="RU003375"/>
    </source>
</evidence>
<keyword evidence="5" id="KW-1278">Translocase</keyword>
<dbReference type="InterPro" id="IPR024791">
    <property type="entry name" value="Cyt_c/ubiquinol_Oxase_su3"/>
</dbReference>
<reference evidence="11" key="1">
    <citation type="journal article" date="2014" name="Mitochondrial DNA">
        <title>The mitochondrial genome of the deep-sea glass sponge Lophophysema eversa (Porifera, Hexacinellida, Hyalonematidae).</title>
        <authorList>
            <person name="Zhang Y."/>
            <person name="Sun J."/>
            <person name="Li X."/>
            <person name="Qiu J.-W."/>
        </authorList>
    </citation>
    <scope>NUCLEOTIDE SEQUENCE</scope>
</reference>
<evidence type="ECO:0000256" key="4">
    <source>
        <dbReference type="ARBA" id="ARBA00022692"/>
    </source>
</evidence>
<dbReference type="PANTHER" id="PTHR11403:SF7">
    <property type="entry name" value="CYTOCHROME C OXIDASE SUBUNIT 3"/>
    <property type="match status" value="1"/>
</dbReference>
<dbReference type="InterPro" id="IPR013833">
    <property type="entry name" value="Cyt_c_oxidase_su3_a-hlx"/>
</dbReference>
<comment type="function">
    <text evidence="8">Component of the cytochrome c oxidase, the last enzyme in the mitochondrial electron transport chain which drives oxidative phosphorylation. The respiratory chain contains 3 multisubunit complexes succinate dehydrogenase (complex II, CII), ubiquinol-cytochrome c oxidoreductase (cytochrome b-c1 complex, complex III, CIII) and cytochrome c oxidase (complex IV, CIV), that cooperate to transfer electrons derived from NADH and succinate to molecular oxygen, creating an electrochemical gradient over the inner membrane that drives transmembrane transport and the ATP synthase. Cytochrome c oxidase is the component of the respiratory chain that catalyzes the reduction of oxygen to water. Electrons originating from reduced cytochrome c in the intermembrane space (IMS) are transferred via the dinuclear copper A center (CU(A)) of subunit 2 and heme A of subunit 1 to the active site in subunit 1, a binuclear center (BNC) formed by heme A3 and copper B (CU(B)). The BNC reduces molecular oxygen to 2 water molecules using 4 electrons from cytochrome c in the IMS and 4 protons from the mitochondrial matrix.</text>
</comment>
<comment type="similarity">
    <text evidence="2 8">Belongs to the cytochrome c oxidase subunit 3 family.</text>
</comment>
<keyword evidence="6 9" id="KW-1133">Transmembrane helix</keyword>
<keyword evidence="4 8" id="KW-0812">Transmembrane</keyword>
<dbReference type="Pfam" id="PF00510">
    <property type="entry name" value="COX3"/>
    <property type="match status" value="1"/>
</dbReference>
<geneLocation type="mitochondrion" evidence="11"/>
<feature type="transmembrane region" description="Helical" evidence="9">
    <location>
        <begin position="239"/>
        <end position="259"/>
    </location>
</feature>
<dbReference type="PROSITE" id="PS50253">
    <property type="entry name" value="COX3"/>
    <property type="match status" value="1"/>
</dbReference>
<name>A0A068LI56_9METZ</name>
<dbReference type="GO" id="GO:0004129">
    <property type="term" value="F:cytochrome-c oxidase activity"/>
    <property type="evidence" value="ECO:0007669"/>
    <property type="project" value="InterPro"/>
</dbReference>
<dbReference type="InterPro" id="IPR033945">
    <property type="entry name" value="Cyt_c_oxase_su3_dom"/>
</dbReference>
<feature type="domain" description="Heme-copper oxidase subunit III family profile" evidence="10">
    <location>
        <begin position="3"/>
        <end position="260"/>
    </location>
</feature>
<proteinExistence type="inferred from homology"/>
<dbReference type="EMBL" id="KM035411">
    <property type="protein sequence ID" value="AIE43807.1"/>
    <property type="molecule type" value="Genomic_DNA"/>
</dbReference>
<dbReference type="InterPro" id="IPR035973">
    <property type="entry name" value="Cyt_c_oxidase_su3-like_sf"/>
</dbReference>
<dbReference type="Gene3D" id="1.10.287.70">
    <property type="match status" value="1"/>
</dbReference>
<dbReference type="InterPro" id="IPR000298">
    <property type="entry name" value="Cyt_c_oxidase-like_su3"/>
</dbReference>
<dbReference type="GO" id="GO:0005739">
    <property type="term" value="C:mitochondrion"/>
    <property type="evidence" value="ECO:0007669"/>
    <property type="project" value="TreeGrafter"/>
</dbReference>
<evidence type="ECO:0000256" key="3">
    <source>
        <dbReference type="ARBA" id="ARBA00015944"/>
    </source>
</evidence>
<evidence type="ECO:0000256" key="5">
    <source>
        <dbReference type="ARBA" id="ARBA00022967"/>
    </source>
</evidence>
<evidence type="ECO:0000256" key="2">
    <source>
        <dbReference type="ARBA" id="ARBA00010581"/>
    </source>
</evidence>
<evidence type="ECO:0000256" key="7">
    <source>
        <dbReference type="ARBA" id="ARBA00023136"/>
    </source>
</evidence>
<dbReference type="SUPFAM" id="SSF81452">
    <property type="entry name" value="Cytochrome c oxidase subunit III-like"/>
    <property type="match status" value="1"/>
</dbReference>
<gene>
    <name evidence="11" type="primary">cox3</name>
</gene>
<keyword evidence="7 9" id="KW-0472">Membrane</keyword>
<keyword evidence="8 11" id="KW-0496">Mitochondrion</keyword>
<feature type="transmembrane region" description="Helical" evidence="9">
    <location>
        <begin position="40"/>
        <end position="57"/>
    </location>
</feature>
<evidence type="ECO:0000313" key="11">
    <source>
        <dbReference type="EMBL" id="AIE43807.1"/>
    </source>
</evidence>
<evidence type="ECO:0000256" key="9">
    <source>
        <dbReference type="SAM" id="Phobius"/>
    </source>
</evidence>
<feature type="transmembrane region" description="Helical" evidence="9">
    <location>
        <begin position="78"/>
        <end position="101"/>
    </location>
</feature>
<comment type="subcellular location">
    <subcellularLocation>
        <location evidence="1">Membrane</location>
        <topology evidence="1">Multi-pass membrane protein</topology>
    </subcellularLocation>
</comment>
<organism evidence="11">
    <name type="scientific">Lophophysema eversa</name>
    <dbReference type="NCBI Taxonomy" id="1510205"/>
    <lineage>
        <taxon>Eukaryota</taxon>
        <taxon>Metazoa</taxon>
        <taxon>Porifera</taxon>
        <taxon>Hexactinellida</taxon>
        <taxon>Amphidiscophora</taxon>
        <taxon>Amphidiscosida</taxon>
        <taxon>Hyalonematidae</taxon>
        <taxon>Lophophysema</taxon>
    </lineage>
</organism>
<evidence type="ECO:0000256" key="6">
    <source>
        <dbReference type="ARBA" id="ARBA00022989"/>
    </source>
</evidence>
<dbReference type="GO" id="GO:0016020">
    <property type="term" value="C:membrane"/>
    <property type="evidence" value="ECO:0007669"/>
    <property type="project" value="UniProtKB-SubCell"/>
</dbReference>
<evidence type="ECO:0000259" key="10">
    <source>
        <dbReference type="PROSITE" id="PS50253"/>
    </source>
</evidence>
<sequence length="260" mass="30759">MKIRHPYHIVEPRPWPILGSLRALLLTRGSIIYFHFRQTTILITGIITIIFTTILWWRDIIRESSFQGLHTKKVQTGLKIGIILFILSEILFFFSFFWAFFHRRLVPTIEIGRTWPPEGITIINPSSIPLLNTIILLSSGATITWAHHAIIAGKKIERKNRLKWTIILGILFTRLQRFEYFDTTFTISDRIYGRTFFVATGFHGLHVLIGRTLLITCWFRITLNHFTQTHHVGFEGGTWYWHFVDIVWLFLFLCIYWWGR</sequence>
<protein>
    <recommendedName>
        <fullName evidence="3 8">Cytochrome c oxidase subunit 3</fullName>
    </recommendedName>
</protein>
<accession>A0A068LI56</accession>
<dbReference type="Gene3D" id="1.20.120.80">
    <property type="entry name" value="Cytochrome c oxidase, subunit III, four-helix bundle"/>
    <property type="match status" value="1"/>
</dbReference>
<dbReference type="CDD" id="cd01665">
    <property type="entry name" value="Cyt_c_Oxidase_III"/>
    <property type="match status" value="1"/>
</dbReference>
<dbReference type="AlphaFoldDB" id="A0A068LI56"/>